<gene>
    <name evidence="1" type="ORF">ABEB36_012873</name>
</gene>
<dbReference type="Proteomes" id="UP001566132">
    <property type="component" value="Unassembled WGS sequence"/>
</dbReference>
<dbReference type="AlphaFoldDB" id="A0ABD1E624"/>
<evidence type="ECO:0000313" key="1">
    <source>
        <dbReference type="EMBL" id="KAL1490133.1"/>
    </source>
</evidence>
<sequence length="175" mass="20425">MTRSMKLDSRPLSTPPTLIKIQLRILYKCQRSLRHVLFTRNYVVTSFGQKAGVLVSFVPILILDIMAENVVKALNRKLSYVKARLTNFRRFIETLSPSTASDRENVRESSSTTDLDLQLPYNLITQTQYEQLKKWLQTSQSLFSDYEKLNDALLEAEDDANIQTRYVEFKKRLRE</sequence>
<protein>
    <submittedName>
        <fullName evidence="1">Uncharacterized protein</fullName>
    </submittedName>
</protein>
<keyword evidence="2" id="KW-1185">Reference proteome</keyword>
<accession>A0ABD1E624</accession>
<comment type="caution">
    <text evidence="1">The sequence shown here is derived from an EMBL/GenBank/DDBJ whole genome shotgun (WGS) entry which is preliminary data.</text>
</comment>
<reference evidence="1 2" key="1">
    <citation type="submission" date="2024-05" db="EMBL/GenBank/DDBJ databases">
        <title>Genetic variation in Jamaican populations of the coffee berry borer (Hypothenemus hampei).</title>
        <authorList>
            <person name="Errbii M."/>
            <person name="Myrie A."/>
        </authorList>
    </citation>
    <scope>NUCLEOTIDE SEQUENCE [LARGE SCALE GENOMIC DNA]</scope>
    <source>
        <strain evidence="1">JA-Hopewell-2020-01-JO</strain>
        <tissue evidence="1">Whole body</tissue>
    </source>
</reference>
<organism evidence="1 2">
    <name type="scientific">Hypothenemus hampei</name>
    <name type="common">Coffee berry borer</name>
    <dbReference type="NCBI Taxonomy" id="57062"/>
    <lineage>
        <taxon>Eukaryota</taxon>
        <taxon>Metazoa</taxon>
        <taxon>Ecdysozoa</taxon>
        <taxon>Arthropoda</taxon>
        <taxon>Hexapoda</taxon>
        <taxon>Insecta</taxon>
        <taxon>Pterygota</taxon>
        <taxon>Neoptera</taxon>
        <taxon>Endopterygota</taxon>
        <taxon>Coleoptera</taxon>
        <taxon>Polyphaga</taxon>
        <taxon>Cucujiformia</taxon>
        <taxon>Curculionidae</taxon>
        <taxon>Scolytinae</taxon>
        <taxon>Hypothenemus</taxon>
    </lineage>
</organism>
<evidence type="ECO:0000313" key="2">
    <source>
        <dbReference type="Proteomes" id="UP001566132"/>
    </source>
</evidence>
<proteinExistence type="predicted"/>
<name>A0ABD1E624_HYPHA</name>
<dbReference type="EMBL" id="JBDJPC010000010">
    <property type="protein sequence ID" value="KAL1490133.1"/>
    <property type="molecule type" value="Genomic_DNA"/>
</dbReference>